<evidence type="ECO:0000259" key="9">
    <source>
        <dbReference type="Pfam" id="PF02771"/>
    </source>
</evidence>
<proteinExistence type="inferred from homology"/>
<feature type="domain" description="Acetyl-CoA dehydrogenase-like C-terminal" evidence="10">
    <location>
        <begin position="481"/>
        <end position="611"/>
    </location>
</feature>
<keyword evidence="12" id="KW-1185">Reference proteome</keyword>
<dbReference type="Pfam" id="PF02770">
    <property type="entry name" value="Acyl-CoA_dh_M"/>
    <property type="match status" value="1"/>
</dbReference>
<comment type="cofactor">
    <cofactor evidence="1 6">
        <name>FAD</name>
        <dbReference type="ChEBI" id="CHEBI:57692"/>
    </cofactor>
</comment>
<accession>A0ABZ2LPJ2</accession>
<evidence type="ECO:0000259" key="8">
    <source>
        <dbReference type="Pfam" id="PF02770"/>
    </source>
</evidence>
<protein>
    <submittedName>
        <fullName evidence="11">Acyl-CoA dehydrogenase</fullName>
    </submittedName>
</protein>
<dbReference type="Pfam" id="PF00441">
    <property type="entry name" value="Acyl-CoA_dh_1"/>
    <property type="match status" value="1"/>
</dbReference>
<dbReference type="EMBL" id="CP089984">
    <property type="protein sequence ID" value="WXB12818.1"/>
    <property type="molecule type" value="Genomic_DNA"/>
</dbReference>
<evidence type="ECO:0000259" key="7">
    <source>
        <dbReference type="Pfam" id="PF00441"/>
    </source>
</evidence>
<evidence type="ECO:0000256" key="1">
    <source>
        <dbReference type="ARBA" id="ARBA00001974"/>
    </source>
</evidence>
<evidence type="ECO:0000256" key="4">
    <source>
        <dbReference type="ARBA" id="ARBA00022827"/>
    </source>
</evidence>
<dbReference type="InterPro" id="IPR036250">
    <property type="entry name" value="AcylCo_DH-like_C"/>
</dbReference>
<evidence type="ECO:0000256" key="2">
    <source>
        <dbReference type="ARBA" id="ARBA00009347"/>
    </source>
</evidence>
<dbReference type="SUPFAM" id="SSF47203">
    <property type="entry name" value="Acyl-CoA dehydrogenase C-terminal domain-like"/>
    <property type="match status" value="1"/>
</dbReference>
<organism evidence="11 12">
    <name type="scientific">Pendulispora albinea</name>
    <dbReference type="NCBI Taxonomy" id="2741071"/>
    <lineage>
        <taxon>Bacteria</taxon>
        <taxon>Pseudomonadati</taxon>
        <taxon>Myxococcota</taxon>
        <taxon>Myxococcia</taxon>
        <taxon>Myxococcales</taxon>
        <taxon>Sorangiineae</taxon>
        <taxon>Pendulisporaceae</taxon>
        <taxon>Pendulispora</taxon>
    </lineage>
</organism>
<evidence type="ECO:0000313" key="12">
    <source>
        <dbReference type="Proteomes" id="UP001370348"/>
    </source>
</evidence>
<dbReference type="InterPro" id="IPR052166">
    <property type="entry name" value="Diverse_Acyl-CoA_DH"/>
</dbReference>
<dbReference type="Proteomes" id="UP001370348">
    <property type="component" value="Chromosome"/>
</dbReference>
<dbReference type="RefSeq" id="WP_394822439.1">
    <property type="nucleotide sequence ID" value="NZ_CP089984.1"/>
</dbReference>
<keyword evidence="3 6" id="KW-0285">Flavoprotein</keyword>
<dbReference type="Gene3D" id="1.10.540.10">
    <property type="entry name" value="Acyl-CoA dehydrogenase/oxidase, N-terminal domain"/>
    <property type="match status" value="1"/>
</dbReference>
<dbReference type="InterPro" id="IPR006091">
    <property type="entry name" value="Acyl-CoA_Oxase/DH_mid-dom"/>
</dbReference>
<dbReference type="Gene3D" id="1.20.140.10">
    <property type="entry name" value="Butyryl-CoA Dehydrogenase, subunit A, domain 3"/>
    <property type="match status" value="1"/>
</dbReference>
<evidence type="ECO:0000256" key="3">
    <source>
        <dbReference type="ARBA" id="ARBA00022630"/>
    </source>
</evidence>
<name>A0ABZ2LPJ2_9BACT</name>
<reference evidence="11 12" key="1">
    <citation type="submission" date="2021-12" db="EMBL/GenBank/DDBJ databases">
        <title>Discovery of the Pendulisporaceae a myxobacterial family with distinct sporulation behavior and unique specialized metabolism.</title>
        <authorList>
            <person name="Garcia R."/>
            <person name="Popoff A."/>
            <person name="Bader C.D."/>
            <person name="Loehr J."/>
            <person name="Walesch S."/>
            <person name="Walt C."/>
            <person name="Boldt J."/>
            <person name="Bunk B."/>
            <person name="Haeckl F.J.F.P.J."/>
            <person name="Gunesch A.P."/>
            <person name="Birkelbach J."/>
            <person name="Nuebel U."/>
            <person name="Pietschmann T."/>
            <person name="Bach T."/>
            <person name="Mueller R."/>
        </authorList>
    </citation>
    <scope>NUCLEOTIDE SEQUENCE [LARGE SCALE GENOMIC DNA]</scope>
    <source>
        <strain evidence="11 12">MSr11954</strain>
    </source>
</reference>
<keyword evidence="4 6" id="KW-0274">FAD</keyword>
<dbReference type="Gene3D" id="2.40.110.10">
    <property type="entry name" value="Butyryl-CoA Dehydrogenase, subunit A, domain 2"/>
    <property type="match status" value="1"/>
</dbReference>
<dbReference type="InterPro" id="IPR025878">
    <property type="entry name" value="Acyl-CoA_dh-like_C_dom"/>
</dbReference>
<gene>
    <name evidence="11" type="ORF">LZC94_33825</name>
</gene>
<dbReference type="Pfam" id="PF12806">
    <property type="entry name" value="Acyl-CoA_dh_C"/>
    <property type="match status" value="1"/>
</dbReference>
<dbReference type="InterPro" id="IPR046373">
    <property type="entry name" value="Acyl-CoA_Oxase/DH_mid-dom_sf"/>
</dbReference>
<evidence type="ECO:0000256" key="6">
    <source>
        <dbReference type="RuleBase" id="RU362125"/>
    </source>
</evidence>
<evidence type="ECO:0000256" key="5">
    <source>
        <dbReference type="ARBA" id="ARBA00023002"/>
    </source>
</evidence>
<evidence type="ECO:0000313" key="11">
    <source>
        <dbReference type="EMBL" id="WXB12818.1"/>
    </source>
</evidence>
<comment type="similarity">
    <text evidence="2 6">Belongs to the acyl-CoA dehydrogenase family.</text>
</comment>
<dbReference type="InterPro" id="IPR009100">
    <property type="entry name" value="AcylCoA_DH/oxidase_NM_dom_sf"/>
</dbReference>
<dbReference type="SUPFAM" id="SSF56645">
    <property type="entry name" value="Acyl-CoA dehydrogenase NM domain-like"/>
    <property type="match status" value="1"/>
</dbReference>
<dbReference type="PANTHER" id="PTHR42803">
    <property type="entry name" value="ACYL-COA DEHYDROGENASE"/>
    <property type="match status" value="1"/>
</dbReference>
<dbReference type="InterPro" id="IPR037069">
    <property type="entry name" value="AcylCoA_DH/ox_N_sf"/>
</dbReference>
<dbReference type="Pfam" id="PF02771">
    <property type="entry name" value="Acyl-CoA_dh_N"/>
    <property type="match status" value="1"/>
</dbReference>
<feature type="domain" description="Acyl-CoA oxidase/dehydrogenase middle" evidence="8">
    <location>
        <begin position="169"/>
        <end position="274"/>
    </location>
</feature>
<feature type="domain" description="Acyl-CoA dehydrogenase/oxidase C-terminal" evidence="7">
    <location>
        <begin position="294"/>
        <end position="465"/>
    </location>
</feature>
<evidence type="ECO:0000259" key="10">
    <source>
        <dbReference type="Pfam" id="PF12806"/>
    </source>
</evidence>
<keyword evidence="5 6" id="KW-0560">Oxidoreductase</keyword>
<dbReference type="InterPro" id="IPR013786">
    <property type="entry name" value="AcylCoA_DH/ox_N"/>
</dbReference>
<dbReference type="PANTHER" id="PTHR42803:SF1">
    <property type="entry name" value="BROAD-SPECIFICITY LINEAR ACYL-COA DEHYDROGENASE FADE5"/>
    <property type="match status" value="1"/>
</dbReference>
<sequence>MSKPIPAINRYKADLRELNFLLFEQFRLGEILGRGPFEAWGEEEVRTSLAECYRFVREVTGPLNSPADAQGCRLEGGKVITPPGFKEAWKQVYAAGWKGVGISAEYGGAGAPNSLHILVEELLSGSNVAFNMYPGLAYGASELIEVFGTHEQKELYCRRMFDGTWGGTMNLTEPQAGSDVGASTTTAKRNADGSYSIRGTKIFISGGDHDLAENIIHLVLARVEGSPAGTKGLTLFIVPKFRPNPDGSLGKFNDVTCGAIEHKMGINGSSTCVLNYGENDACIGWPVGGEEKINQGMPQMFRMMNGARIAVGIQSISVASTAYLNALEYAKDRKQGASITHWKDATAPRVSIIQHADVRRMLLDMKARVEGIRALAVKLAHHLDMVRVLEDEDAEKAAYHQGQVDLLVPLVKAYGSDQAFRVCELAIQTYGGAGYTRDYPVEQYCRDAKIFSIYEGTNHIQAMDLVGRKLGQAGGANLQAFLGDIAKFVATNSAHPVFGEAVKRVGAAQEALAGSAMKLLTWFQSGHMELVPLNANRFLEMISELTVSALLLEGAILADEKQKTVAAEHPDHAFYEGKKHTALYYARTVLPGVEVKAKQMLEEDRSALDIPDLAFATV</sequence>
<dbReference type="InterPro" id="IPR009075">
    <property type="entry name" value="AcylCo_DH/oxidase_C"/>
</dbReference>
<feature type="domain" description="Acyl-CoA dehydrogenase/oxidase N-terminal" evidence="9">
    <location>
        <begin position="86"/>
        <end position="163"/>
    </location>
</feature>